<evidence type="ECO:0000256" key="5">
    <source>
        <dbReference type="ARBA" id="ARBA00022737"/>
    </source>
</evidence>
<dbReference type="PANTHER" id="PTHR43775">
    <property type="entry name" value="FATTY ACID SYNTHASE"/>
    <property type="match status" value="1"/>
</dbReference>
<evidence type="ECO:0000256" key="6">
    <source>
        <dbReference type="ARBA" id="ARBA00023194"/>
    </source>
</evidence>
<dbReference type="CDD" id="cd05195">
    <property type="entry name" value="enoyl_red"/>
    <property type="match status" value="1"/>
</dbReference>
<evidence type="ECO:0000259" key="16">
    <source>
        <dbReference type="PROSITE" id="PS50075"/>
    </source>
</evidence>
<gene>
    <name evidence="19" type="ORF">CLV71_107114</name>
</gene>
<dbReference type="SUPFAM" id="SSF55048">
    <property type="entry name" value="Probable ACP-binding domain of malonyl-CoA ACP transacylase"/>
    <property type="match status" value="3"/>
</dbReference>
<feature type="active site" description="Proton donor; for dehydratase activity" evidence="14">
    <location>
        <position position="2539"/>
    </location>
</feature>
<evidence type="ECO:0000256" key="13">
    <source>
        <dbReference type="ARBA" id="ARBA00066981"/>
    </source>
</evidence>
<comment type="catalytic activity">
    <reaction evidence="9">
        <text>6 (S)-methylmalonyl-CoA + propanoyl-CoA + 6 NADPH + 12 H(+) = 6-deoxyerythronolide B + 6 CO2 + 6 NADP(+) + 7 CoA + H2O</text>
        <dbReference type="Rhea" id="RHEA:23068"/>
        <dbReference type="ChEBI" id="CHEBI:15377"/>
        <dbReference type="ChEBI" id="CHEBI:15378"/>
        <dbReference type="ChEBI" id="CHEBI:16089"/>
        <dbReference type="ChEBI" id="CHEBI:16526"/>
        <dbReference type="ChEBI" id="CHEBI:57287"/>
        <dbReference type="ChEBI" id="CHEBI:57327"/>
        <dbReference type="ChEBI" id="CHEBI:57392"/>
        <dbReference type="ChEBI" id="CHEBI:57783"/>
        <dbReference type="ChEBI" id="CHEBI:58349"/>
        <dbReference type="EC" id="2.3.1.94"/>
    </reaction>
</comment>
<dbReference type="SMART" id="SM01294">
    <property type="entry name" value="PKS_PP_betabranch"/>
    <property type="match status" value="3"/>
</dbReference>
<dbReference type="SUPFAM" id="SSF50129">
    <property type="entry name" value="GroES-like"/>
    <property type="match status" value="1"/>
</dbReference>
<dbReference type="GO" id="GO:0047879">
    <property type="term" value="F:erythronolide synthase activity"/>
    <property type="evidence" value="ECO:0007669"/>
    <property type="project" value="UniProtKB-EC"/>
</dbReference>
<evidence type="ECO:0000313" key="19">
    <source>
        <dbReference type="EMBL" id="TDV49772.1"/>
    </source>
</evidence>
<dbReference type="SUPFAM" id="SSF52151">
    <property type="entry name" value="FabD/lysophospholipase-like"/>
    <property type="match status" value="3"/>
</dbReference>
<keyword evidence="6" id="KW-0045">Antibiotic biosynthesis</keyword>
<dbReference type="Pfam" id="PF02801">
    <property type="entry name" value="Ketoacyl-synt_C"/>
    <property type="match status" value="3"/>
</dbReference>
<feature type="domain" description="Ketosynthase family 3 (KS3)" evidence="17">
    <location>
        <begin position="3477"/>
        <end position="3900"/>
    </location>
</feature>
<dbReference type="InterPro" id="IPR042104">
    <property type="entry name" value="PKS_dehydratase_sf"/>
</dbReference>
<evidence type="ECO:0000256" key="7">
    <source>
        <dbReference type="ARBA" id="ARBA00023268"/>
    </source>
</evidence>
<dbReference type="InterPro" id="IPR011032">
    <property type="entry name" value="GroES-like_sf"/>
</dbReference>
<feature type="active site" description="Proton donor; for dehydratase activity" evidence="14">
    <location>
        <position position="4541"/>
    </location>
</feature>
<proteinExistence type="predicted"/>
<dbReference type="CDD" id="cd00833">
    <property type="entry name" value="PKS"/>
    <property type="match status" value="3"/>
</dbReference>
<dbReference type="RefSeq" id="WP_208297643.1">
    <property type="nucleotide sequence ID" value="NZ_SOCP01000007.1"/>
</dbReference>
<feature type="region of interest" description="C-terminal hotdog fold" evidence="14">
    <location>
        <begin position="4482"/>
        <end position="4618"/>
    </location>
</feature>
<dbReference type="InterPro" id="IPR013154">
    <property type="entry name" value="ADH-like_N"/>
</dbReference>
<dbReference type="InterPro" id="IPR049551">
    <property type="entry name" value="PKS_DH_C"/>
</dbReference>
<dbReference type="SUPFAM" id="SSF51735">
    <property type="entry name" value="NAD(P)-binding Rossmann-fold domains"/>
    <property type="match status" value="7"/>
</dbReference>
<dbReference type="Pfam" id="PF22953">
    <property type="entry name" value="SpnB_Rossmann"/>
    <property type="match status" value="2"/>
</dbReference>
<evidence type="ECO:0000259" key="17">
    <source>
        <dbReference type="PROSITE" id="PS52004"/>
    </source>
</evidence>
<dbReference type="PROSITE" id="PS00606">
    <property type="entry name" value="KS3_1"/>
    <property type="match status" value="3"/>
</dbReference>
<dbReference type="SMART" id="SM00822">
    <property type="entry name" value="PKS_KR"/>
    <property type="match status" value="3"/>
</dbReference>
<reference evidence="19 20" key="1">
    <citation type="submission" date="2019-03" db="EMBL/GenBank/DDBJ databases">
        <title>Genomic Encyclopedia of Archaeal and Bacterial Type Strains, Phase II (KMG-II): from individual species to whole genera.</title>
        <authorList>
            <person name="Goeker M."/>
        </authorList>
    </citation>
    <scope>NUCLEOTIDE SEQUENCE [LARGE SCALE GENOMIC DNA]</scope>
    <source>
        <strain evidence="19 20">DSM 45499</strain>
    </source>
</reference>
<dbReference type="CDD" id="cd08956">
    <property type="entry name" value="KR_3_FAS_SDR_x"/>
    <property type="match status" value="2"/>
</dbReference>
<dbReference type="InterPro" id="IPR016039">
    <property type="entry name" value="Thiolase-like"/>
</dbReference>
<feature type="domain" description="Carrier" evidence="16">
    <location>
        <begin position="3385"/>
        <end position="3460"/>
    </location>
</feature>
<dbReference type="Gene3D" id="3.40.50.720">
    <property type="entry name" value="NAD(P)-binding Rossmann-like Domain"/>
    <property type="match status" value="3"/>
</dbReference>
<evidence type="ECO:0000256" key="4">
    <source>
        <dbReference type="ARBA" id="ARBA00022679"/>
    </source>
</evidence>
<dbReference type="InterPro" id="IPR006162">
    <property type="entry name" value="Ppantetheine_attach_site"/>
</dbReference>
<dbReference type="Pfam" id="PF16197">
    <property type="entry name" value="KAsynt_C_assoc"/>
    <property type="match status" value="3"/>
</dbReference>
<accession>A0A4R7VK05</accession>
<dbReference type="SMART" id="SM00823">
    <property type="entry name" value="PKS_PP"/>
    <property type="match status" value="3"/>
</dbReference>
<evidence type="ECO:0000313" key="20">
    <source>
        <dbReference type="Proteomes" id="UP000294927"/>
    </source>
</evidence>
<dbReference type="InterPro" id="IPR020841">
    <property type="entry name" value="PKS_Beta-ketoAc_synthase_dom"/>
</dbReference>
<keyword evidence="20" id="KW-1185">Reference proteome</keyword>
<dbReference type="Pfam" id="PF00109">
    <property type="entry name" value="ketoacyl-synt"/>
    <property type="match status" value="3"/>
</dbReference>
<dbReference type="InterPro" id="IPR018201">
    <property type="entry name" value="Ketoacyl_synth_AS"/>
</dbReference>
<feature type="domain" description="Ketosynthase family 3 (KS3)" evidence="17">
    <location>
        <begin position="33"/>
        <end position="453"/>
    </location>
</feature>
<comment type="subunit">
    <text evidence="12">Homodimer. Erythronolide synthase is composed of EryAI, EryAII and EryAIII multimodular (2 modules) polypeptides each coding for a functional synthase subunit which participates in 2 of the six FAS-like elongation steps required for formation of the polyketide. Module 1, 2, 3, 4, 5, and 6 participating in biosynthesis steps 1, 2, 3, 4, 5, and 6, respectively.</text>
</comment>
<dbReference type="GO" id="GO:0016491">
    <property type="term" value="F:oxidoreductase activity"/>
    <property type="evidence" value="ECO:0007669"/>
    <property type="project" value="InterPro"/>
</dbReference>
<dbReference type="InterPro" id="IPR036291">
    <property type="entry name" value="NAD(P)-bd_dom_sf"/>
</dbReference>
<feature type="region of interest" description="Disordered" evidence="15">
    <location>
        <begin position="4458"/>
        <end position="4485"/>
    </location>
</feature>
<dbReference type="Gene3D" id="3.10.129.110">
    <property type="entry name" value="Polyketide synthase dehydratase"/>
    <property type="match status" value="2"/>
</dbReference>
<dbReference type="PROSITE" id="PS00012">
    <property type="entry name" value="PHOSPHOPANTETHEINE"/>
    <property type="match status" value="2"/>
</dbReference>
<dbReference type="Pfam" id="PF13602">
    <property type="entry name" value="ADH_zinc_N_2"/>
    <property type="match status" value="1"/>
</dbReference>
<dbReference type="PROSITE" id="PS52004">
    <property type="entry name" value="KS3_2"/>
    <property type="match status" value="3"/>
</dbReference>
<comment type="caution">
    <text evidence="19">The sequence shown here is derived from an EMBL/GenBank/DDBJ whole genome shotgun (WGS) entry which is preliminary data.</text>
</comment>
<name>A0A4R7VK05_9PSEU</name>
<feature type="active site" description="Proton acceptor; for dehydratase activity" evidence="14">
    <location>
        <position position="2378"/>
    </location>
</feature>
<evidence type="ECO:0000256" key="11">
    <source>
        <dbReference type="ARBA" id="ARBA00060622"/>
    </source>
</evidence>
<dbReference type="PROSITE" id="PS52019">
    <property type="entry name" value="PKS_MFAS_DH"/>
    <property type="match status" value="2"/>
</dbReference>
<dbReference type="InterPro" id="IPR014031">
    <property type="entry name" value="Ketoacyl_synth_C"/>
</dbReference>
<evidence type="ECO:0000256" key="15">
    <source>
        <dbReference type="SAM" id="MobiDB-lite"/>
    </source>
</evidence>
<dbReference type="InterPro" id="IPR020843">
    <property type="entry name" value="ER"/>
</dbReference>
<dbReference type="GO" id="GO:0004315">
    <property type="term" value="F:3-oxoacyl-[acyl-carrier-protein] synthase activity"/>
    <property type="evidence" value="ECO:0007669"/>
    <property type="project" value="InterPro"/>
</dbReference>
<dbReference type="InterPro" id="IPR016036">
    <property type="entry name" value="Malonyl_transacylase_ACP-bd"/>
</dbReference>
<dbReference type="InterPro" id="IPR013968">
    <property type="entry name" value="PKS_KR"/>
</dbReference>
<feature type="compositionally biased region" description="Basic and acidic residues" evidence="15">
    <location>
        <begin position="4466"/>
        <end position="4477"/>
    </location>
</feature>
<dbReference type="InterPro" id="IPR050091">
    <property type="entry name" value="PKS_NRPS_Biosynth_Enz"/>
</dbReference>
<dbReference type="Gene3D" id="3.40.50.11460">
    <property type="match status" value="1"/>
</dbReference>
<evidence type="ECO:0000256" key="1">
    <source>
        <dbReference type="ARBA" id="ARBA00001957"/>
    </source>
</evidence>
<keyword evidence="5" id="KW-0677">Repeat</keyword>
<dbReference type="GO" id="GO:0033068">
    <property type="term" value="P:macrolide biosynthetic process"/>
    <property type="evidence" value="ECO:0007669"/>
    <property type="project" value="UniProtKB-ARBA"/>
</dbReference>
<feature type="region of interest" description="N-terminal hotdog fold" evidence="14">
    <location>
        <begin position="4350"/>
        <end position="4470"/>
    </location>
</feature>
<dbReference type="InterPro" id="IPR036736">
    <property type="entry name" value="ACP-like_sf"/>
</dbReference>
<dbReference type="Pfam" id="PF14765">
    <property type="entry name" value="PS-DH"/>
    <property type="match status" value="2"/>
</dbReference>
<protein>
    <recommendedName>
        <fullName evidence="13">6-deoxyerythronolide-B synthase</fullName>
        <ecNumber evidence="13">2.3.1.94</ecNumber>
    </recommendedName>
</protein>
<dbReference type="InterPro" id="IPR009081">
    <property type="entry name" value="PP-bd_ACP"/>
</dbReference>
<dbReference type="Gene3D" id="3.40.47.10">
    <property type="match status" value="3"/>
</dbReference>
<dbReference type="Pfam" id="PF21089">
    <property type="entry name" value="PKS_DH_N"/>
    <property type="match status" value="2"/>
</dbReference>
<dbReference type="SUPFAM" id="SSF53901">
    <property type="entry name" value="Thiolase-like"/>
    <property type="match status" value="3"/>
</dbReference>
<evidence type="ECO:0000256" key="9">
    <source>
        <dbReference type="ARBA" id="ARBA00052442"/>
    </source>
</evidence>
<dbReference type="InterPro" id="IPR020806">
    <property type="entry name" value="PKS_PP-bd"/>
</dbReference>
<dbReference type="FunFam" id="1.10.1200.10:FF:000007">
    <property type="entry name" value="Probable polyketide synthase pks17"/>
    <property type="match status" value="3"/>
</dbReference>
<evidence type="ECO:0000256" key="10">
    <source>
        <dbReference type="ARBA" id="ARBA00060158"/>
    </source>
</evidence>
<dbReference type="InterPro" id="IPR049900">
    <property type="entry name" value="PKS_mFAS_DH"/>
</dbReference>
<dbReference type="InterPro" id="IPR055123">
    <property type="entry name" value="SpnB-like_Rossmann"/>
</dbReference>
<dbReference type="SMART" id="SM00827">
    <property type="entry name" value="PKS_AT"/>
    <property type="match status" value="3"/>
</dbReference>
<evidence type="ECO:0000256" key="2">
    <source>
        <dbReference type="ARBA" id="ARBA00022450"/>
    </source>
</evidence>
<feature type="region of interest" description="N-terminal hotdog fold" evidence="14">
    <location>
        <begin position="2346"/>
        <end position="2469"/>
    </location>
</feature>
<dbReference type="InterPro" id="IPR032821">
    <property type="entry name" value="PKS_assoc"/>
</dbReference>
<feature type="domain" description="PKS/mFAS DH" evidence="18">
    <location>
        <begin position="2346"/>
        <end position="2616"/>
    </location>
</feature>
<keyword evidence="7" id="KW-0511">Multifunctional enzyme</keyword>
<evidence type="ECO:0000256" key="14">
    <source>
        <dbReference type="PROSITE-ProRule" id="PRU01363"/>
    </source>
</evidence>
<feature type="domain" description="Carrier" evidence="16">
    <location>
        <begin position="5065"/>
        <end position="5140"/>
    </location>
</feature>
<comment type="pathway">
    <text evidence="11">Antibiotic biosynthesis; erythromycin biosynthesis.</text>
</comment>
<dbReference type="InterPro" id="IPR016035">
    <property type="entry name" value="Acyl_Trfase/lysoPLipase"/>
</dbReference>
<dbReference type="Gene3D" id="3.40.366.10">
    <property type="entry name" value="Malonyl-Coenzyme A Acyl Carrier Protein, domain 2"/>
    <property type="match status" value="3"/>
</dbReference>
<dbReference type="SMART" id="SM00829">
    <property type="entry name" value="PKS_ER"/>
    <property type="match status" value="1"/>
</dbReference>
<keyword evidence="2" id="KW-0596">Phosphopantetheine</keyword>
<dbReference type="Pfam" id="PF08659">
    <property type="entry name" value="KR"/>
    <property type="match status" value="3"/>
</dbReference>
<dbReference type="InterPro" id="IPR002364">
    <property type="entry name" value="Quin_OxRdtase/zeta-crystal_CS"/>
</dbReference>
<dbReference type="Gene3D" id="3.30.70.3290">
    <property type="match status" value="3"/>
</dbReference>
<comment type="cofactor">
    <cofactor evidence="1">
        <name>pantetheine 4'-phosphate</name>
        <dbReference type="ChEBI" id="CHEBI:47942"/>
    </cofactor>
</comment>
<dbReference type="InterPro" id="IPR020807">
    <property type="entry name" value="PKS_DH"/>
</dbReference>
<keyword evidence="8" id="KW-0012">Acyltransferase</keyword>
<keyword evidence="3" id="KW-0597">Phosphoprotein</keyword>
<dbReference type="CDD" id="cd08952">
    <property type="entry name" value="KR_1_SDR_x"/>
    <property type="match status" value="1"/>
</dbReference>
<feature type="domain" description="Carrier" evidence="16">
    <location>
        <begin position="1381"/>
        <end position="1456"/>
    </location>
</feature>
<dbReference type="Proteomes" id="UP000294927">
    <property type="component" value="Unassembled WGS sequence"/>
</dbReference>
<evidence type="ECO:0000256" key="12">
    <source>
        <dbReference type="ARBA" id="ARBA00063272"/>
    </source>
</evidence>
<feature type="domain" description="PKS/mFAS DH" evidence="18">
    <location>
        <begin position="4350"/>
        <end position="4618"/>
    </location>
</feature>
<evidence type="ECO:0000256" key="8">
    <source>
        <dbReference type="ARBA" id="ARBA00023315"/>
    </source>
</evidence>
<dbReference type="FunFam" id="3.40.47.10:FF:000019">
    <property type="entry name" value="Polyketide synthase type I"/>
    <property type="match status" value="3"/>
</dbReference>
<sequence length="5223" mass="543204">MSDETKVREYLRRASAELHESRTRLRALESGLHEPVAIVGLGCRFPGGIDSPRQLWEFVLAGRDAIGAFPDDRGWYLADPSTPEATSHVREGGFLDDAGGFDAGLFGISPREALAMDPQQRLLLEVSWAALEHAGLAPRSLAATPTGVFAGVMYHDYVDGTTQIPPELEAYIGNGTAGSVVSGRVAYALGLAGPAVTVDTACSSSLVALHLAAQALRDGECSLALAGGVTVMSTPTVFVSFGRQGGLAADGRCKSFADDADGTGFSEGAGMVVLEKLSDARRNGHRVLAVLRGSAVNSDGASNGLSAPNGPAQQRVIRQALARAGLSTSDVDAVEAHGTGTTLGDPVEAQALLATYGQGRRHPLWLGSVKSNLGHTQAAAGVAGVIKTVMALCHGILPPTRHAERPTSRVDWTAGAVELLTRSRPWPDVHRPHRAGVSSFGISGTNAHVILEQAPPVVPAAESPGEVRGRGVLAISGMSEQAVRAQAERLVAHVVEHPELAVHDIGYSLAGTRTHLPCRAVILGADRGEVLAGLTAVAAGAPGPGVVLGTAAPGGTAFLFSGQGSQRVGMGRELHAEFPVFAEAFDEVCAGFDRLLDRSLAEVVRSDGALLDQTLYTQAGLFAVEVALFRLLSRWGVRPDYVLGHSVGELVAAHVAGVFSLADACELVAARGRAMSDLPPTGAMISAQAGEDEVRPLLTGRVSLAAVNGPRSVVISGDEDVVADIADRLARQGRRTRRLRVSGAFHSPHLDGLLDEFASAAARVRFSPPSIPVLSNVTGAVATPDQLCSPDYWVRHARSTVRFGQGVRHLAEAGVARFVELGPDGVLTAMTQDCLDGAGAAVVPVLRTDQPEPRTVLAAVATVHATGGDLDWERIHEGSRARHVELPTYAFQHERYWLPSGRDRPVTASRRYLVDWTRLTGTPGPVTGRWLVAVPCGVTDPRVSTCVDALAARDVEVVRVEVDCTAPDRITGHVPDTPVDGVLSFLALDDRRLSGGLPAGLAANVALLRALGDVARTWWVTAGAVSTGPGDALTCPAQSMAWGLGRVAALEHPGTWGGLVDLPAVVDAPAADRFAEVLGGFAHEDQVAVRSSGVFGRRLLRAPARNAEAWRPGGTVLVTGGTGALGRHVARWLAGNGAEHVVLLSRRGQDAPGAAELGAELGALVSVVACDVTDRDGLARVLADHRPTGVVHTAGVGASAPLSGTGPAELAAVLAAKVVGAHNLHELLRDVPLEAFVLFSSGAGVWGSGGQGAYAAGNAYLDGLAEHRRSLGLPALSVAWGTWAGDGLADAAGADRLVRHGVVPMDPGSAVAALGQAVGLGETHVVVADIDWPRFAAAFTSARPSALLADLPEAAPTAPEVSGGAGLRGLPASRSPAEQRRSLLDLVRREAAAVLGHTGADKVEAERGFVDQGFESLTAVELRNRLTAATGLPLATTVVYDHPTPSALARHLQACLAGAGARAGAVTQVSAADEPIAIVGMGCRLPGGVGSPEDLWDLVVSGADAIGDFPADRGWDVGALFDPDPAAPGRSHVRHGGFLADAAGFDADFFGINPREALAMDPQQRQLLEVTWEALENAGIDPGTLAGSPTGVFAGVSSQEYGSFDGREPQSEGYLLTGTAASVVSGRVAYALGLEGPALSVDTACSSSLVAVHLAAQALRNGECSLALAGGVTVLTTPGVFVAFGHQRGLAADGRCKSFAAAADGTGFAEGVGMIVLERLTDAERLGHRVLAVVRGSAVNQDGASNGLSAPSGSAQERVIRQALASAGLSTRDVDAVEGHGTGTTLGDPIEARALQATYGQDRDEPLWLGSVKSNIGHTQAAAGVAGVIKSVLALRHGVLPPTLHVDEPTPHVDWDAGAVRLLTGRSCSAAGRPRRIGVSSFGVSGTNAHVILDRPVIVDTPADADGLGGMWLLSARSEAALRAQAERLRDLLASDADCRVLARSLAVTRAHFPHRAVVLGDDLAELTAALPDLAGPAVVRGVARPGAEPVFVFPGQGSQWVGMAGELLDRSPVFAAAVAECAEALAEWVDWSLPAVLRGEPDAPGLDRVDVVQPALWAVMVSLARVWQSYGVRPAAVIGHSQGEIAAACVAGGLSLPDAARVVALRGRALRALSGLGGMMAVPLSADEVGQWLSDDTVSVAAVNGPGSVVLSGAVTALDELSARFTAGGVDARRIEVDYAAHSVQVERIRAGLTDALAGITPRPAEIPFYSTVSGELLDTATLDATYWYENLRRPVLFEDATRAVLADGLEVLLEVSPHPVLTLAMQQTADAVECQATVLATLRRDDGGVDRLRTAIARAHVAGIEVDWTAVFPGGPTVELPTYAFQHRPFWLAPRPTGAVVPRHPLLSDVVDLADDQGTVLTGVLSTATHPWLAGHRVMGSVLLPGTVFVELAWQAGHRVGCGRIAELTLETPLVLPDDGAVRVQVRVGATADGVRELTVHSRPAARPADAWVRHASATLAADEDRDDPRPAVWPPADAEPVAVDGLYDLLAARGLDYTGVFRGVRAVWRRGADLFAEVAVPGDAAARFGVHPALLDTAAHALVLAEPGDRARGWLPFVWRGVSVSAVGASVLRVRITVGDDGAVSFVAEDASGRLVVSVDSLVFRPVAADGPTGSRAKGSLFRLDWVPAPVDTEPGAVEVCPDVVALLDAVTAGAPAPETVVVVARPSVTEVLELVRAWLACEQVAGSRLVLVTRRAVAVGHEVPDLDAAPVWGLVRSAQSEHPDRFVLVDLDDHEASRSALGSAAGSGEPQLAVRAGVVVMPRVGPVEDGLRVPPVPAWRVELPVRGSFRDMALVATDADTRPLGADEVRVVVRAAALNFRDVVVALGMVDAPEEPLGNEAAGVVVEVGPAVSRFAPGDRVAGLFAGAFGSVAVTDERLVHRIPPGWSFVDAAAVPVAFLTAYYTLVDVVRARRGESVLVHAGAGGVGMAVIQLARWLGLEVFATARPDKWGAVRSLGVAEDHVASSRSTDFEAAFRAVTGGRGVDVVVNSLTGEFVDASLRLLAPGGRFAELGKADVRDAGVVAAECPGVSYRPSNFHDAGPDRAHEMLDEVFALYERGVLDTLPVSVWDMREAPDAMRHLAQARHVGKVAMAVPTPPDPDGTVLITGGVGVLGRELARHLVTGHGVRRLVLTGRRGPDTEGASALAAELTAHGAHVEIVACDVTDRAAVAGVLAEIPAGHPLTMVVHAAGVLADGVVDTLTPERMAAVLAPKVTGAWHLHELTRDKPLSAFVLFSAMAATLGSSGQGSYAAANAYLDALAHYRVGQGLPALSLGWGLWAQASGMTDHLDDGDRARMRRSGLAGLSTEDALALFDAALAAPHAAVLPAHLDRAALATREQVPAVLRGLVRARPRRAATEDTGATTLRDRISGLSPADRARMLLDLVREQAATVLGHTAPDAVEPGRAFRDLGFDSLTAVELRNRLGAVTGLRLPATLVFDHPNPGALAEFLRAGLTGDTTPVATVSSAVPVDEPIAIVGMACRLPGAVATPEDLWELVLSGTDAIGPFPTDRGWDIEGLYDPDPARQGKSYVREGGFLADAGGFDAEFFGVSPREALAMDPQQRVLLEVCWEALEDAGFAPGSLAGSPTGVFAGVSGQGYGGAVARESGAEGYLLTGNAASVVSGRVSYALGLEGPAVSVDTACSSSLVALHLAAQALRAGDCSLALAGGVSVMATPTPFVVFSRQRGLAPDGRCKPFAANADGTGWSEGAGVVVLERLSDARRAGHRVLAVVRGSAVNQDGASNGLSAPNGPSQQRVIRQALANAGLSASEVDVVEAHGTGTTLGDPIEAQALLATYGQDRVEPLWLGSVKSNIGHTQTAAGVAGVIKMVQALRHGVLPPTLHADEPTPHVDWSAGAVRLLTETRPWADPGRPRRAGISSFGVSGTNAHVLLEQPPEVDEDGPVAGIGGMWVVSGRTEEALRAQAERLRSVVDEAVDVHGVGAALALGRDHFAHRAVVVGEDPTALARGLDALARGVAGTGVVRGVARAGRPVFVFPGQGSQWVGMAAGLLDESPVFGAGMAECARALAPHVDWSLLEVVRGGGELDRVEVVQPVLWAVMVSLARLWRSFGVEPAAVVGHSQGEIAAAVVAGGLSLEDGARVVASRSRALRWLSGGMVSVSLPESEMRQWIGSSAVSVAAINGPRSVVVSGEVAAIEDLLARLAAEEVDARRIAVDYAAHSAEVDQVRDELSAALADIRPRSGEIPFVSTVTGEALDTAALDARYWFDNLREPVRFQSATQAVLAAGHRVLLEVGPHPVLSLGMQQTLDETGVSATLLATLRRDDGGMDRLRTALAHAHVAGVELDWQAVFGAGARRAELPTYAFQHERYWLTGRPEDTSGTPHPFLDTAVDLAEDNGTVLSGRLSLAAQPWLADHAVLDTVVLPGAAFVELAWQAAEHVGCTRVEELALEAPLVVPETGTVRLQVRVGREIDGRRTVTLYSCADDETWTRHATGTLTPDDGRPAERHHEWPPPNATPIDVDDLYAASSARGLDYGPVFQGLRAAWSRNDELLAEVVLPDAADPSGYGLHPALLDAALQTLLVRPGASDDRTRMPFTWSGATLHVSGASALRVRITPLGTDAVTVAITDSTGRAVATVDSVTFRTGATDQPAAPRRRRDTPFQLDWVPVPTAALDGALAVLDSPDLTAVDGTPDVVVAPLPKAATPHDAVVAALALVKAWLADQRWTASRLVVLTRGAVSVAGGAPDLVSAPVWGLLRSAQSEHPDRLVVLDVDTDVDQALLGAAIGTGEPQLAIRSGVVLVPRLAPAAPTTGGLALDPRGTVLVTGGTGALGTEVVRHLVSDHGVRRLLLAGRRGPEAPGALELAAELATRGVHADVVACDVGDRAAVAELLASVPDTRPLTAVVHAAGALDDGALESLTPERVATVFGPKVDGARHLHELTKHLPLKAFVLFSSMAATIGGAGVGSYAAANAFLDALACHRHDQGLPAVSLGWGMWERTEGMAGHVGELDRLRMHRMGLNALTTEHAMALFDAAFTTGRPFVLPIDVDRRALREDAASGTVPPVLRNLVRVRRRHTGDDATALRRRLATMNTADQERTLLQLVRAKAAVVLGHTDASGVDAARGFLQSGFDSMTAVELRNLLNSATGLRLPATAIFDHPTPLALTRALHTWLTPGENGGESTEQSEESRIREVIASIPTGRLRESGVLDILLGLAGAEPTANDAPVEQPLDTMDLESLVEMALGARSDDAGEADG</sequence>
<dbReference type="Pfam" id="PF00698">
    <property type="entry name" value="Acyl_transf_1"/>
    <property type="match status" value="3"/>
</dbReference>
<dbReference type="InterPro" id="IPR015083">
    <property type="entry name" value="NorB/c/GfsB-D-like_docking"/>
</dbReference>
<dbReference type="InterPro" id="IPR014043">
    <property type="entry name" value="Acyl_transferase_dom"/>
</dbReference>
<dbReference type="GO" id="GO:0006633">
    <property type="term" value="P:fatty acid biosynthetic process"/>
    <property type="evidence" value="ECO:0007669"/>
    <property type="project" value="InterPro"/>
</dbReference>
<dbReference type="Pfam" id="PF08240">
    <property type="entry name" value="ADH_N"/>
    <property type="match status" value="1"/>
</dbReference>
<feature type="active site" description="Proton acceptor; for dehydratase activity" evidence="14">
    <location>
        <position position="4382"/>
    </location>
</feature>
<dbReference type="SMART" id="SM00826">
    <property type="entry name" value="PKS_DH"/>
    <property type="match status" value="2"/>
</dbReference>
<dbReference type="PANTHER" id="PTHR43775:SF51">
    <property type="entry name" value="INACTIVE PHENOLPHTHIOCEROL SYNTHESIS POLYKETIDE SYNTHASE TYPE I PKS1-RELATED"/>
    <property type="match status" value="1"/>
</dbReference>
<dbReference type="Pfam" id="PF00550">
    <property type="entry name" value="PP-binding"/>
    <property type="match status" value="3"/>
</dbReference>
<evidence type="ECO:0000256" key="3">
    <source>
        <dbReference type="ARBA" id="ARBA00022553"/>
    </source>
</evidence>
<evidence type="ECO:0000259" key="18">
    <source>
        <dbReference type="PROSITE" id="PS52019"/>
    </source>
</evidence>
<dbReference type="Gene3D" id="1.10.1200.10">
    <property type="entry name" value="ACP-like"/>
    <property type="match status" value="3"/>
</dbReference>
<feature type="domain" description="Ketosynthase family 3 (KS3)" evidence="17">
    <location>
        <begin position="1473"/>
        <end position="1895"/>
    </location>
</feature>
<dbReference type="InterPro" id="IPR014030">
    <property type="entry name" value="Ketoacyl_synth_N"/>
</dbReference>
<dbReference type="InterPro" id="IPR001227">
    <property type="entry name" value="Ac_transferase_dom_sf"/>
</dbReference>
<dbReference type="InterPro" id="IPR057326">
    <property type="entry name" value="KR_dom"/>
</dbReference>
<feature type="region of interest" description="C-terminal hotdog fold" evidence="14">
    <location>
        <begin position="2481"/>
        <end position="2616"/>
    </location>
</feature>
<dbReference type="GO" id="GO:0031177">
    <property type="term" value="F:phosphopantetheine binding"/>
    <property type="evidence" value="ECO:0007669"/>
    <property type="project" value="InterPro"/>
</dbReference>
<dbReference type="GO" id="GO:0008270">
    <property type="term" value="F:zinc ion binding"/>
    <property type="evidence" value="ECO:0007669"/>
    <property type="project" value="InterPro"/>
</dbReference>
<organism evidence="19 20">
    <name type="scientific">Actinophytocola oryzae</name>
    <dbReference type="NCBI Taxonomy" id="502181"/>
    <lineage>
        <taxon>Bacteria</taxon>
        <taxon>Bacillati</taxon>
        <taxon>Actinomycetota</taxon>
        <taxon>Actinomycetes</taxon>
        <taxon>Pseudonocardiales</taxon>
        <taxon>Pseudonocardiaceae</taxon>
    </lineage>
</organism>
<keyword evidence="4" id="KW-0808">Transferase</keyword>
<dbReference type="Pfam" id="PF08990">
    <property type="entry name" value="Docking"/>
    <property type="match status" value="1"/>
</dbReference>
<dbReference type="PROSITE" id="PS01162">
    <property type="entry name" value="QOR_ZETA_CRYSTAL"/>
    <property type="match status" value="1"/>
</dbReference>
<dbReference type="FunFam" id="3.40.366.10:FF:000002">
    <property type="entry name" value="Probable polyketide synthase 2"/>
    <property type="match status" value="3"/>
</dbReference>
<dbReference type="EC" id="2.3.1.94" evidence="13"/>
<dbReference type="PROSITE" id="PS50075">
    <property type="entry name" value="CARRIER"/>
    <property type="match status" value="3"/>
</dbReference>
<dbReference type="InterPro" id="IPR049552">
    <property type="entry name" value="PKS_DH_N"/>
</dbReference>
<dbReference type="SMART" id="SM00825">
    <property type="entry name" value="PKS_KS"/>
    <property type="match status" value="3"/>
</dbReference>
<dbReference type="SUPFAM" id="SSF47336">
    <property type="entry name" value="ACP-like"/>
    <property type="match status" value="3"/>
</dbReference>
<dbReference type="Gene3D" id="3.90.180.10">
    <property type="entry name" value="Medium-chain alcohol dehydrogenases, catalytic domain"/>
    <property type="match status" value="1"/>
</dbReference>
<dbReference type="EMBL" id="SOCP01000007">
    <property type="protein sequence ID" value="TDV49772.1"/>
    <property type="molecule type" value="Genomic_DNA"/>
</dbReference>
<dbReference type="GO" id="GO:0004312">
    <property type="term" value="F:fatty acid synthase activity"/>
    <property type="evidence" value="ECO:0007669"/>
    <property type="project" value="TreeGrafter"/>
</dbReference>
<comment type="function">
    <text evidence="10">Involved in the biosynthesis of antibiotic erythromycin via the biosynthesis of its aglycone precursor, 6-deoxyerythronolide B (6-dEB).</text>
</comment>